<dbReference type="InterPro" id="IPR029058">
    <property type="entry name" value="AB_hydrolase_fold"/>
</dbReference>
<dbReference type="Gene3D" id="3.40.50.1820">
    <property type="entry name" value="alpha/beta hydrolase"/>
    <property type="match status" value="1"/>
</dbReference>
<dbReference type="KEGG" id="csl:COCSUDRAFT_60661"/>
<dbReference type="GeneID" id="17043661"/>
<reference evidence="2 3" key="1">
    <citation type="journal article" date="2012" name="Genome Biol.">
        <title>The genome of the polar eukaryotic microalga coccomyxa subellipsoidea reveals traits of cold adaptation.</title>
        <authorList>
            <person name="Blanc G."/>
            <person name="Agarkova I."/>
            <person name="Grimwood J."/>
            <person name="Kuo A."/>
            <person name="Brueggeman A."/>
            <person name="Dunigan D."/>
            <person name="Gurnon J."/>
            <person name="Ladunga I."/>
            <person name="Lindquist E."/>
            <person name="Lucas S."/>
            <person name="Pangilinan J."/>
            <person name="Proschold T."/>
            <person name="Salamov A."/>
            <person name="Schmutz J."/>
            <person name="Weeks D."/>
            <person name="Yamada T."/>
            <person name="Claverie J.M."/>
            <person name="Grigoriev I."/>
            <person name="Van Etten J."/>
            <person name="Lomsadze A."/>
            <person name="Borodovsky M."/>
        </authorList>
    </citation>
    <scope>NUCLEOTIDE SEQUENCE [LARGE SCALE GENOMIC DNA]</scope>
    <source>
        <strain evidence="2 3">C-169</strain>
    </source>
</reference>
<accession>I0Z4T0</accession>
<dbReference type="EMBL" id="AGSI01000003">
    <property type="protein sequence ID" value="EIE25649.1"/>
    <property type="molecule type" value="Genomic_DNA"/>
</dbReference>
<dbReference type="Proteomes" id="UP000007264">
    <property type="component" value="Unassembled WGS sequence"/>
</dbReference>
<organism evidence="2 3">
    <name type="scientific">Coccomyxa subellipsoidea (strain C-169)</name>
    <name type="common">Green microalga</name>
    <dbReference type="NCBI Taxonomy" id="574566"/>
    <lineage>
        <taxon>Eukaryota</taxon>
        <taxon>Viridiplantae</taxon>
        <taxon>Chlorophyta</taxon>
        <taxon>core chlorophytes</taxon>
        <taxon>Trebouxiophyceae</taxon>
        <taxon>Trebouxiophyceae incertae sedis</taxon>
        <taxon>Coccomyxaceae</taxon>
        <taxon>Coccomyxa</taxon>
        <taxon>Coccomyxa subellipsoidea</taxon>
    </lineage>
</organism>
<dbReference type="OrthoDB" id="507287at2759"/>
<evidence type="ECO:0008006" key="4">
    <source>
        <dbReference type="Google" id="ProtNLM"/>
    </source>
</evidence>
<feature type="region of interest" description="Disordered" evidence="1">
    <location>
        <begin position="280"/>
        <end position="299"/>
    </location>
</feature>
<dbReference type="eggNOG" id="ENOG502QSHS">
    <property type="taxonomic scope" value="Eukaryota"/>
</dbReference>
<dbReference type="AlphaFoldDB" id="I0Z4T0"/>
<dbReference type="RefSeq" id="XP_005650193.1">
    <property type="nucleotide sequence ID" value="XM_005650136.1"/>
</dbReference>
<comment type="caution">
    <text evidence="2">The sequence shown here is derived from an EMBL/GenBank/DDBJ whole genome shotgun (WGS) entry which is preliminary data.</text>
</comment>
<gene>
    <name evidence="2" type="ORF">COCSUDRAFT_60661</name>
</gene>
<evidence type="ECO:0000313" key="3">
    <source>
        <dbReference type="Proteomes" id="UP000007264"/>
    </source>
</evidence>
<name>I0Z4T0_COCSC</name>
<sequence>MGDVTDYQFAYFNNIIYNEQDPDGPVSDFDVFSESGRLESGLAATTYIREDQDGKGAVVLTFLGTDTSKGTKLVKGQMKTNFQLSQDPDEDMQIVKDAVGYVRDTITDLKKQKSDVDWTFYTTGHSMGGFLATAVAVVLDPEITKVVTFDSPGLPKFWRETAQKMHDDSYWREHILDYLTFPNPINTTLPHIGHLVRLELHTHGAATPAHVIRCILGTALRAAVWGSALNWGLALAGKSRSFWATKAVAVSVRTSKKLFTSRFNLRKTFREAKAASKEDSEKLDAVSNGKSGKSSEKDKKALGPILSRLPPSLRAAAITTSWAFTTALISSVSYVSTRTSGAINDTQQEHMIVSILSGFDEESGDALQPVEVLQWPYHELLVREGFTKAHSRRVAVEGLLPMQPAAYGVHNLLRRKQLLLARAHSLPGYKEA</sequence>
<evidence type="ECO:0000256" key="1">
    <source>
        <dbReference type="SAM" id="MobiDB-lite"/>
    </source>
</evidence>
<evidence type="ECO:0000313" key="2">
    <source>
        <dbReference type="EMBL" id="EIE25649.1"/>
    </source>
</evidence>
<protein>
    <recommendedName>
        <fullName evidence="4">Fungal lipase-like domain-containing protein</fullName>
    </recommendedName>
</protein>
<keyword evidence="3" id="KW-1185">Reference proteome</keyword>
<dbReference type="SUPFAM" id="SSF53474">
    <property type="entry name" value="alpha/beta-Hydrolases"/>
    <property type="match status" value="1"/>
</dbReference>
<proteinExistence type="predicted"/>